<evidence type="ECO:0000256" key="3">
    <source>
        <dbReference type="RuleBase" id="RU003476"/>
    </source>
</evidence>
<keyword evidence="6" id="KW-1185">Reference proteome</keyword>
<dbReference type="InterPro" id="IPR020084">
    <property type="entry name" value="NUDIX_hydrolase_CS"/>
</dbReference>
<feature type="domain" description="Nudix hydrolase" evidence="4">
    <location>
        <begin position="6"/>
        <end position="144"/>
    </location>
</feature>
<dbReference type="InterPro" id="IPR020476">
    <property type="entry name" value="Nudix_hydrolase"/>
</dbReference>
<proteinExistence type="inferred from homology"/>
<evidence type="ECO:0000313" key="6">
    <source>
        <dbReference type="Proteomes" id="UP000618460"/>
    </source>
</evidence>
<dbReference type="SUPFAM" id="SSF55811">
    <property type="entry name" value="Nudix"/>
    <property type="match status" value="1"/>
</dbReference>
<dbReference type="CDD" id="cd04665">
    <property type="entry name" value="NUDIX_RppH"/>
    <property type="match status" value="1"/>
</dbReference>
<dbReference type="InterPro" id="IPR000086">
    <property type="entry name" value="NUDIX_hydrolase_dom"/>
</dbReference>
<dbReference type="PRINTS" id="PR00502">
    <property type="entry name" value="NUDIXFAMILY"/>
</dbReference>
<dbReference type="Proteomes" id="UP000618460">
    <property type="component" value="Unassembled WGS sequence"/>
</dbReference>
<sequence>MKKFYDYYHNEVKLSFEDHPFKKDPKHVWVICRWQEQWLLTKHKERGIEFPGGKVEPGETAAQAAIREVSEETGGEVRSLTYIGQYYVKGKSEDVVKNIYFAVIDELAVQPSYFETEGPVLLKELPEKLRTNPTFSFMMKDQVLPYSLERVQQLVE</sequence>
<dbReference type="InterPro" id="IPR014078">
    <property type="entry name" value="Nudix_YtkD"/>
</dbReference>
<evidence type="ECO:0000313" key="5">
    <source>
        <dbReference type="EMBL" id="GGM36947.1"/>
    </source>
</evidence>
<comment type="caution">
    <text evidence="5">The sequence shown here is derived from an EMBL/GenBank/DDBJ whole genome shotgun (WGS) entry which is preliminary data.</text>
</comment>
<dbReference type="Gene3D" id="3.90.79.10">
    <property type="entry name" value="Nucleoside Triphosphate Pyrophosphohydrolase"/>
    <property type="match status" value="1"/>
</dbReference>
<evidence type="ECO:0000259" key="4">
    <source>
        <dbReference type="PROSITE" id="PS51462"/>
    </source>
</evidence>
<dbReference type="GO" id="GO:0016787">
    <property type="term" value="F:hydrolase activity"/>
    <property type="evidence" value="ECO:0007669"/>
    <property type="project" value="UniProtKB-KW"/>
</dbReference>
<dbReference type="AlphaFoldDB" id="A0A917TTK6"/>
<evidence type="ECO:0000256" key="1">
    <source>
        <dbReference type="ARBA" id="ARBA00005582"/>
    </source>
</evidence>
<dbReference type="PROSITE" id="PS00893">
    <property type="entry name" value="NUDIX_BOX"/>
    <property type="match status" value="1"/>
</dbReference>
<reference evidence="5" key="2">
    <citation type="submission" date="2020-09" db="EMBL/GenBank/DDBJ databases">
        <authorList>
            <person name="Sun Q."/>
            <person name="Zhou Y."/>
        </authorList>
    </citation>
    <scope>NUCLEOTIDE SEQUENCE</scope>
    <source>
        <strain evidence="5">CGMCC 1.6333</strain>
    </source>
</reference>
<dbReference type="OrthoDB" id="9131041at2"/>
<dbReference type="Pfam" id="PF00293">
    <property type="entry name" value="NUDIX"/>
    <property type="match status" value="1"/>
</dbReference>
<protein>
    <submittedName>
        <fullName evidence="5">8-oxo-dGTP diphosphatase YtkD</fullName>
    </submittedName>
</protein>
<keyword evidence="2 3" id="KW-0378">Hydrolase</keyword>
<accession>A0A917TTK6</accession>
<comment type="similarity">
    <text evidence="1 3">Belongs to the Nudix hydrolase family.</text>
</comment>
<organism evidence="5 6">
    <name type="scientific">Paraliobacillus quinghaiensis</name>
    <dbReference type="NCBI Taxonomy" id="470815"/>
    <lineage>
        <taxon>Bacteria</taxon>
        <taxon>Bacillati</taxon>
        <taxon>Bacillota</taxon>
        <taxon>Bacilli</taxon>
        <taxon>Bacillales</taxon>
        <taxon>Bacillaceae</taxon>
        <taxon>Paraliobacillus</taxon>
    </lineage>
</organism>
<dbReference type="PANTHER" id="PTHR43736">
    <property type="entry name" value="ADP-RIBOSE PYROPHOSPHATASE"/>
    <property type="match status" value="1"/>
</dbReference>
<dbReference type="PANTHER" id="PTHR43736:SF1">
    <property type="entry name" value="DIHYDRONEOPTERIN TRIPHOSPHATE DIPHOSPHATASE"/>
    <property type="match status" value="1"/>
</dbReference>
<reference evidence="5" key="1">
    <citation type="journal article" date="2014" name="Int. J. Syst. Evol. Microbiol.">
        <title>Complete genome sequence of Corynebacterium casei LMG S-19264T (=DSM 44701T), isolated from a smear-ripened cheese.</title>
        <authorList>
            <consortium name="US DOE Joint Genome Institute (JGI-PGF)"/>
            <person name="Walter F."/>
            <person name="Albersmeier A."/>
            <person name="Kalinowski J."/>
            <person name="Ruckert C."/>
        </authorList>
    </citation>
    <scope>NUCLEOTIDE SEQUENCE</scope>
    <source>
        <strain evidence="5">CGMCC 1.6333</strain>
    </source>
</reference>
<name>A0A917TTK6_9BACI</name>
<dbReference type="PROSITE" id="PS51462">
    <property type="entry name" value="NUDIX"/>
    <property type="match status" value="1"/>
</dbReference>
<dbReference type="RefSeq" id="WP_117157138.1">
    <property type="nucleotide sequence ID" value="NZ_BMLG01000015.1"/>
</dbReference>
<dbReference type="NCBIfam" id="TIGR02705">
    <property type="entry name" value="nudix_YtkD"/>
    <property type="match status" value="1"/>
</dbReference>
<dbReference type="EMBL" id="BMLG01000015">
    <property type="protein sequence ID" value="GGM36947.1"/>
    <property type="molecule type" value="Genomic_DNA"/>
</dbReference>
<evidence type="ECO:0000256" key="2">
    <source>
        <dbReference type="ARBA" id="ARBA00022801"/>
    </source>
</evidence>
<dbReference type="InterPro" id="IPR015797">
    <property type="entry name" value="NUDIX_hydrolase-like_dom_sf"/>
</dbReference>
<gene>
    <name evidence="5" type="primary">ytkD</name>
    <name evidence="5" type="ORF">GCM10011351_23920</name>
</gene>